<accession>K9W857</accession>
<dbReference type="KEGG" id="cep:Cri9333_4882"/>
<reference evidence="1 2" key="1">
    <citation type="submission" date="2012-06" db="EMBL/GenBank/DDBJ databases">
        <title>Finished plasmid 4 of genome of Crinalium epipsammum PCC 9333.</title>
        <authorList>
            <consortium name="US DOE Joint Genome Institute"/>
            <person name="Gugger M."/>
            <person name="Coursin T."/>
            <person name="Rippka R."/>
            <person name="Tandeau De Marsac N."/>
            <person name="Huntemann M."/>
            <person name="Wei C.-L."/>
            <person name="Han J."/>
            <person name="Detter J.C."/>
            <person name="Han C."/>
            <person name="Tapia R."/>
            <person name="Davenport K."/>
            <person name="Daligault H."/>
            <person name="Erkkila T."/>
            <person name="Gu W."/>
            <person name="Munk A.C.C."/>
            <person name="Teshima H."/>
            <person name="Xu Y."/>
            <person name="Chain P."/>
            <person name="Chen A."/>
            <person name="Krypides N."/>
            <person name="Mavromatis K."/>
            <person name="Markowitz V."/>
            <person name="Szeto E."/>
            <person name="Ivanova N."/>
            <person name="Mikhailova N."/>
            <person name="Ovchinnikova G."/>
            <person name="Pagani I."/>
            <person name="Pati A."/>
            <person name="Goodwin L."/>
            <person name="Peters L."/>
            <person name="Pitluck S."/>
            <person name="Woyke T."/>
            <person name="Kerfeld C."/>
        </authorList>
    </citation>
    <scope>NUCLEOTIDE SEQUENCE [LARGE SCALE GENOMIC DNA]</scope>
    <source>
        <strain evidence="1 2">PCC 9333</strain>
        <plasmid evidence="2">Plasmid pCRI9333.04</plasmid>
    </source>
</reference>
<keyword evidence="2" id="KW-1185">Reference proteome</keyword>
<gene>
    <name evidence="1" type="ORF">Cri9333_4882</name>
</gene>
<dbReference type="EMBL" id="CP003624">
    <property type="protein sequence ID" value="AFZ15645.1"/>
    <property type="molecule type" value="Genomic_DNA"/>
</dbReference>
<geneLocation type="plasmid" evidence="1 2">
    <name>pCRI9333.04</name>
</geneLocation>
<sequence length="158" mass="17215">MSNEVLTTAQAAELLQVSVNCIRQWKSRKAEQLLESIHWITGDNNQTLWTQTGLEALQQIKGVTASVTDDVTTGVTESVTDPLQRYNPLVESVSNAITQGLIGRIDKVVTRNIGIAIAKPMTSTECVTLLTELGLKPCNPELLLSGNQPNLLTESKEN</sequence>
<organism evidence="1 2">
    <name type="scientific">Crinalium epipsammum PCC 9333</name>
    <dbReference type="NCBI Taxonomy" id="1173022"/>
    <lineage>
        <taxon>Bacteria</taxon>
        <taxon>Bacillati</taxon>
        <taxon>Cyanobacteriota</taxon>
        <taxon>Cyanophyceae</taxon>
        <taxon>Gomontiellales</taxon>
        <taxon>Gomontiellaceae</taxon>
        <taxon>Crinalium</taxon>
    </lineage>
</organism>
<protein>
    <submittedName>
        <fullName evidence="1">Uncharacterized protein</fullName>
    </submittedName>
</protein>
<evidence type="ECO:0000313" key="1">
    <source>
        <dbReference type="EMBL" id="AFZ15645.1"/>
    </source>
</evidence>
<dbReference type="RefSeq" id="WP_015180025.1">
    <property type="nucleotide sequence ID" value="NC_019735.1"/>
</dbReference>
<dbReference type="HOGENOM" id="CLU_1666481_0_0_3"/>
<keyword evidence="1" id="KW-0614">Plasmid</keyword>
<dbReference type="OrthoDB" id="486080at2"/>
<dbReference type="Proteomes" id="UP000010472">
    <property type="component" value="Plasmid pCRI9333.04"/>
</dbReference>
<evidence type="ECO:0000313" key="2">
    <source>
        <dbReference type="Proteomes" id="UP000010472"/>
    </source>
</evidence>
<dbReference type="eggNOG" id="ENOG502ZN0B">
    <property type="taxonomic scope" value="Bacteria"/>
</dbReference>
<dbReference type="AlphaFoldDB" id="K9W857"/>
<proteinExistence type="predicted"/>
<name>K9W857_9CYAN</name>